<proteinExistence type="predicted"/>
<dbReference type="InterPro" id="IPR052965">
    <property type="entry name" value="Pigment-catalase-like"/>
</dbReference>
<comment type="caution">
    <text evidence="1">The sequence shown here is derived from an EMBL/GenBank/DDBJ whole genome shotgun (WGS) entry which is preliminary data.</text>
</comment>
<dbReference type="PROSITE" id="PS51257">
    <property type="entry name" value="PROKAR_LIPOPROTEIN"/>
    <property type="match status" value="1"/>
</dbReference>
<gene>
    <name evidence="1" type="ORF">DC3_14480</name>
</gene>
<dbReference type="InterPro" id="IPR012347">
    <property type="entry name" value="Ferritin-like"/>
</dbReference>
<dbReference type="PANTHER" id="PTHR31694">
    <property type="entry name" value="DESICCATION-LIKE PROTEIN"/>
    <property type="match status" value="1"/>
</dbReference>
<dbReference type="EMBL" id="BJXB01000005">
    <property type="protein sequence ID" value="GEM45813.1"/>
    <property type="molecule type" value="Genomic_DNA"/>
</dbReference>
<reference evidence="1 2" key="1">
    <citation type="submission" date="2019-07" db="EMBL/GenBank/DDBJ databases">
        <title>Whole genome shotgun sequence of Deinococcus cellulosilyticus NBRC 106333.</title>
        <authorList>
            <person name="Hosoyama A."/>
            <person name="Uohara A."/>
            <person name="Ohji S."/>
            <person name="Ichikawa N."/>
        </authorList>
    </citation>
    <scope>NUCLEOTIDE SEQUENCE [LARGE SCALE GENOMIC DNA]</scope>
    <source>
        <strain evidence="1 2">NBRC 106333</strain>
    </source>
</reference>
<dbReference type="RefSeq" id="WP_146883442.1">
    <property type="nucleotide sequence ID" value="NZ_BJXB01000005.1"/>
</dbReference>
<sequence>MGENRSNRRQFLGQLGLMGAGAMLGSCAVVAGPNKQNIDLDVLNFALNLEYLEAEFYLWAAFGTGLSAADAGGGPVATGGKKATLSAGIQQIAEEIARDEEAHVRALRATITKLGGTPVPRPQIDIGPAFAAAADAASGGKIKGFSPYANDLFFMHGAFVFEDVGVTAYNGAATLLTDSGVLQAAAGILAVEAYHAGAIRHYLYENRTTPVAAGLTVEDVVAAISALRGKVGGGKDEGITKGGKANIVAADANAIAYARTTREVLNIVYLGGSAKGGFFPNGLNGTIK</sequence>
<accession>A0A511MYZ7</accession>
<dbReference type="CDD" id="cd00657">
    <property type="entry name" value="Ferritin_like"/>
    <property type="match status" value="1"/>
</dbReference>
<keyword evidence="2" id="KW-1185">Reference proteome</keyword>
<dbReference type="InterPro" id="IPR006311">
    <property type="entry name" value="TAT_signal"/>
</dbReference>
<dbReference type="PROSITE" id="PS51318">
    <property type="entry name" value="TAT"/>
    <property type="match status" value="1"/>
</dbReference>
<protein>
    <recommendedName>
        <fullName evidence="3">Ferritin-like domain-containing protein</fullName>
    </recommendedName>
</protein>
<dbReference type="PANTHER" id="PTHR31694:SF26">
    <property type="entry name" value="OS05G0151100 PROTEIN"/>
    <property type="match status" value="1"/>
</dbReference>
<dbReference type="SUPFAM" id="SSF47240">
    <property type="entry name" value="Ferritin-like"/>
    <property type="match status" value="1"/>
</dbReference>
<evidence type="ECO:0008006" key="3">
    <source>
        <dbReference type="Google" id="ProtNLM"/>
    </source>
</evidence>
<dbReference type="Pfam" id="PF13668">
    <property type="entry name" value="Ferritin_2"/>
    <property type="match status" value="1"/>
</dbReference>
<evidence type="ECO:0000313" key="1">
    <source>
        <dbReference type="EMBL" id="GEM45813.1"/>
    </source>
</evidence>
<dbReference type="Gene3D" id="1.20.1260.10">
    <property type="match status" value="1"/>
</dbReference>
<dbReference type="Proteomes" id="UP000321306">
    <property type="component" value="Unassembled WGS sequence"/>
</dbReference>
<dbReference type="AlphaFoldDB" id="A0A511MYZ7"/>
<evidence type="ECO:0000313" key="2">
    <source>
        <dbReference type="Proteomes" id="UP000321306"/>
    </source>
</evidence>
<name>A0A511MYZ7_DEIC1</name>
<dbReference type="InterPro" id="IPR009078">
    <property type="entry name" value="Ferritin-like_SF"/>
</dbReference>
<organism evidence="1 2">
    <name type="scientific">Deinococcus cellulosilyticus (strain DSM 18568 / NBRC 106333 / KACC 11606 / 5516J-15)</name>
    <dbReference type="NCBI Taxonomy" id="1223518"/>
    <lineage>
        <taxon>Bacteria</taxon>
        <taxon>Thermotogati</taxon>
        <taxon>Deinococcota</taxon>
        <taxon>Deinococci</taxon>
        <taxon>Deinococcales</taxon>
        <taxon>Deinococcaceae</taxon>
        <taxon>Deinococcus</taxon>
    </lineage>
</organism>
<dbReference type="OrthoDB" id="954262at2"/>